<dbReference type="InterPro" id="IPR050232">
    <property type="entry name" value="FBL13/AtMIF1-like"/>
</dbReference>
<dbReference type="PANTHER" id="PTHR31900">
    <property type="entry name" value="F-BOX/RNI SUPERFAMILY PROTEIN-RELATED"/>
    <property type="match status" value="1"/>
</dbReference>
<dbReference type="Gene3D" id="3.80.10.10">
    <property type="entry name" value="Ribonuclease Inhibitor"/>
    <property type="match status" value="1"/>
</dbReference>
<feature type="domain" description="F-box" evidence="1">
    <location>
        <begin position="31"/>
        <end position="64"/>
    </location>
</feature>
<dbReference type="PANTHER" id="PTHR31900:SF30">
    <property type="entry name" value="SUPERFAMILY PROTEIN, PUTATIVE-RELATED"/>
    <property type="match status" value="1"/>
</dbReference>
<sequence>MNRCRLTVENSVLYGLNLLLSSESADQEDRFSALPPELVHRILNSVSVADAARVGCVSQRCRELHISNRFLNFPGGVEVMNSSDRVLAHRESNKVRSFSVNWVADYRDEERGLESRYGVDKSRFMGWIRTAVSFHVESLSVIYKPLMPRKDGREIEMDDTEFPYYVFVCESLKSLIVDMHCAILTNPSFSASSISNLVCLRLANVHVEYDKWFCNWISFSCIFLKELLLENVSGLEIITIESSSLESLGLEFTKDYAFSLRARSNYYHLRTNLLRVADRHPKSWPTESLHISTPKLKHLKWVGKMMGDLYMGELNCLDEVEISVSHIYGVHDHFLSSIRSVKVLIVDPPTVETLFRKGFTPALFHNVRCLRIRTLHTGIYDELVPALASLFKEVPNLNTLDISCVDRCISSGMGQFKFYRGYWELQSLDFIAQLKEVSLELHTGFNDIGLAWYILEHAQNLKKMIIVCSPKLPHHLNFMTKLKRTRVLSNAIVVFEERRMDIYVS</sequence>
<dbReference type="Pfam" id="PF00646">
    <property type="entry name" value="F-box"/>
    <property type="match status" value="1"/>
</dbReference>
<dbReference type="InterPro" id="IPR032675">
    <property type="entry name" value="LRR_dom_sf"/>
</dbReference>
<organism evidence="2 3">
    <name type="scientific">Rubus argutus</name>
    <name type="common">Southern blackberry</name>
    <dbReference type="NCBI Taxonomy" id="59490"/>
    <lineage>
        <taxon>Eukaryota</taxon>
        <taxon>Viridiplantae</taxon>
        <taxon>Streptophyta</taxon>
        <taxon>Embryophyta</taxon>
        <taxon>Tracheophyta</taxon>
        <taxon>Spermatophyta</taxon>
        <taxon>Magnoliopsida</taxon>
        <taxon>eudicotyledons</taxon>
        <taxon>Gunneridae</taxon>
        <taxon>Pentapetalae</taxon>
        <taxon>rosids</taxon>
        <taxon>fabids</taxon>
        <taxon>Rosales</taxon>
        <taxon>Rosaceae</taxon>
        <taxon>Rosoideae</taxon>
        <taxon>Rosoideae incertae sedis</taxon>
        <taxon>Rubus</taxon>
    </lineage>
</organism>
<evidence type="ECO:0000313" key="3">
    <source>
        <dbReference type="Proteomes" id="UP001457282"/>
    </source>
</evidence>
<protein>
    <recommendedName>
        <fullName evidence="1">F-box domain-containing protein</fullName>
    </recommendedName>
</protein>
<dbReference type="InterPro" id="IPR036047">
    <property type="entry name" value="F-box-like_dom_sf"/>
</dbReference>
<keyword evidence="3" id="KW-1185">Reference proteome</keyword>
<accession>A0AAW1WBR5</accession>
<dbReference type="Proteomes" id="UP001457282">
    <property type="component" value="Unassembled WGS sequence"/>
</dbReference>
<evidence type="ECO:0000259" key="1">
    <source>
        <dbReference type="Pfam" id="PF00646"/>
    </source>
</evidence>
<dbReference type="EMBL" id="JBEDUW010000006">
    <property type="protein sequence ID" value="KAK9921341.1"/>
    <property type="molecule type" value="Genomic_DNA"/>
</dbReference>
<dbReference type="SUPFAM" id="SSF52047">
    <property type="entry name" value="RNI-like"/>
    <property type="match status" value="1"/>
</dbReference>
<comment type="caution">
    <text evidence="2">The sequence shown here is derived from an EMBL/GenBank/DDBJ whole genome shotgun (WGS) entry which is preliminary data.</text>
</comment>
<reference evidence="2 3" key="1">
    <citation type="journal article" date="2023" name="G3 (Bethesda)">
        <title>A chromosome-length genome assembly and annotation of blackberry (Rubus argutus, cv. 'Hillquist').</title>
        <authorList>
            <person name="Bruna T."/>
            <person name="Aryal R."/>
            <person name="Dudchenko O."/>
            <person name="Sargent D.J."/>
            <person name="Mead D."/>
            <person name="Buti M."/>
            <person name="Cavallini A."/>
            <person name="Hytonen T."/>
            <person name="Andres J."/>
            <person name="Pham M."/>
            <person name="Weisz D."/>
            <person name="Mascagni F."/>
            <person name="Usai G."/>
            <person name="Natali L."/>
            <person name="Bassil N."/>
            <person name="Fernandez G.E."/>
            <person name="Lomsadze A."/>
            <person name="Armour M."/>
            <person name="Olukolu B."/>
            <person name="Poorten T."/>
            <person name="Britton C."/>
            <person name="Davik J."/>
            <person name="Ashrafi H."/>
            <person name="Aiden E.L."/>
            <person name="Borodovsky M."/>
            <person name="Worthington M."/>
        </authorList>
    </citation>
    <scope>NUCLEOTIDE SEQUENCE [LARGE SCALE GENOMIC DNA]</scope>
    <source>
        <strain evidence="2">PI 553951</strain>
    </source>
</reference>
<dbReference type="SUPFAM" id="SSF81383">
    <property type="entry name" value="F-box domain"/>
    <property type="match status" value="1"/>
</dbReference>
<name>A0AAW1WBR5_RUBAR</name>
<dbReference type="AlphaFoldDB" id="A0AAW1WBR5"/>
<proteinExistence type="predicted"/>
<gene>
    <name evidence="2" type="ORF">M0R45_029853</name>
</gene>
<evidence type="ECO:0000313" key="2">
    <source>
        <dbReference type="EMBL" id="KAK9921341.1"/>
    </source>
</evidence>
<dbReference type="InterPro" id="IPR001810">
    <property type="entry name" value="F-box_dom"/>
</dbReference>